<organism evidence="1">
    <name type="scientific">marine sediment metagenome</name>
    <dbReference type="NCBI Taxonomy" id="412755"/>
    <lineage>
        <taxon>unclassified sequences</taxon>
        <taxon>metagenomes</taxon>
        <taxon>ecological metagenomes</taxon>
    </lineage>
</organism>
<proteinExistence type="predicted"/>
<sequence>MLNIVEICRRIKTGPTMDAESFDLDVVFANLRTVCEKHNIVYDPNTPVPSDDDLADRVFQAAVEFVEATGFWCPDTHTVAQFTADEVLAAVRDSRGRCVMGEGKDRYEWTPRRPDSDTPPWFHVGTGIFVSDEKIAFNLVKAYSGIRQANSISCPAIGAVDGEPVLSGTPLEILAAIRGVQISRNASREAGRPGLAIGNSISTAGTSMATIAASVPQFGLRKSDGWLVGALAEMKYNFAALNKATYLNSWGANVCGESGVLVGGYGGGPAAIAVLNTAYVLLGRLVLNADYHLVFPVHVTRGCSTPRDCLWPTAVSCQAISRNTRELVWSLGYIAAGPMTKQFFYESAAYIAAAIPSGLSAQTTHPAKAVLTDHVTPMEMRGAVELIEACTGMSRSQGNDLALELLTKYEDNIDTASVGCRYQDCFDIATGKPSAEYVNLYGEVKEELRAMGFAYKS</sequence>
<dbReference type="Pfam" id="PF05369">
    <property type="entry name" value="MtmB"/>
    <property type="match status" value="1"/>
</dbReference>
<dbReference type="AlphaFoldDB" id="A0A0F9Z2S5"/>
<name>A0A0F9Z2S5_9ZZZZ</name>
<dbReference type="InterPro" id="IPR008031">
    <property type="entry name" value="MtmB_MeTrfase"/>
</dbReference>
<accession>A0A0F9Z2S5</accession>
<protein>
    <recommendedName>
        <fullName evidence="2">Monomethylamine:corrinoid methyltransferase</fullName>
    </recommendedName>
</protein>
<dbReference type="GO" id="GO:0032259">
    <property type="term" value="P:methylation"/>
    <property type="evidence" value="ECO:0007669"/>
    <property type="project" value="InterPro"/>
</dbReference>
<dbReference type="Gene3D" id="3.20.20.460">
    <property type="entry name" value="Monomethylamine methyltransferase MtmB"/>
    <property type="match status" value="1"/>
</dbReference>
<dbReference type="EMBL" id="LAZR01000003">
    <property type="protein sequence ID" value="KKO11419.1"/>
    <property type="molecule type" value="Genomic_DNA"/>
</dbReference>
<comment type="caution">
    <text evidence="1">The sequence shown here is derived from an EMBL/GenBank/DDBJ whole genome shotgun (WGS) entry which is preliminary data.</text>
</comment>
<evidence type="ECO:0000313" key="1">
    <source>
        <dbReference type="EMBL" id="KKO11419.1"/>
    </source>
</evidence>
<dbReference type="GO" id="GO:0008168">
    <property type="term" value="F:methyltransferase activity"/>
    <property type="evidence" value="ECO:0007669"/>
    <property type="project" value="InterPro"/>
</dbReference>
<evidence type="ECO:0008006" key="2">
    <source>
        <dbReference type="Google" id="ProtNLM"/>
    </source>
</evidence>
<dbReference type="InterPro" id="IPR036655">
    <property type="entry name" value="MtmB_sf"/>
</dbReference>
<dbReference type="SUPFAM" id="SSF75098">
    <property type="entry name" value="Monomethylamine methyltransferase MtmB"/>
    <property type="match status" value="1"/>
</dbReference>
<gene>
    <name evidence="1" type="ORF">LCGC14_0019000</name>
</gene>
<reference evidence="1" key="1">
    <citation type="journal article" date="2015" name="Nature">
        <title>Complex archaea that bridge the gap between prokaryotes and eukaryotes.</title>
        <authorList>
            <person name="Spang A."/>
            <person name="Saw J.H."/>
            <person name="Jorgensen S.L."/>
            <person name="Zaremba-Niedzwiedzka K."/>
            <person name="Martijn J."/>
            <person name="Lind A.E."/>
            <person name="van Eijk R."/>
            <person name="Schleper C."/>
            <person name="Guy L."/>
            <person name="Ettema T.J."/>
        </authorList>
    </citation>
    <scope>NUCLEOTIDE SEQUENCE</scope>
</reference>